<evidence type="ECO:0000259" key="9">
    <source>
        <dbReference type="PROSITE" id="PS51032"/>
    </source>
</evidence>
<dbReference type="OrthoDB" id="1918918at2759"/>
<comment type="subcellular location">
    <subcellularLocation>
        <location evidence="1">Nucleus</location>
    </subcellularLocation>
</comment>
<evidence type="ECO:0000256" key="8">
    <source>
        <dbReference type="SAM" id="MobiDB-lite"/>
    </source>
</evidence>
<evidence type="ECO:0000256" key="3">
    <source>
        <dbReference type="ARBA" id="ARBA00023125"/>
    </source>
</evidence>
<evidence type="ECO:0000256" key="2">
    <source>
        <dbReference type="ARBA" id="ARBA00023015"/>
    </source>
</evidence>
<dbReference type="InterPro" id="IPR001471">
    <property type="entry name" value="AP2/ERF_dom"/>
</dbReference>
<dbReference type="EMBL" id="PGOL01000132">
    <property type="protein sequence ID" value="PKI76048.1"/>
    <property type="molecule type" value="Genomic_DNA"/>
</dbReference>
<dbReference type="AlphaFoldDB" id="A0A218XH97"/>
<feature type="region of interest" description="Disordered" evidence="8">
    <location>
        <begin position="106"/>
        <end position="155"/>
    </location>
</feature>
<dbReference type="PANTHER" id="PTHR31985:SF215">
    <property type="entry name" value="OS02G0781300 PROTEIN"/>
    <property type="match status" value="1"/>
</dbReference>
<keyword evidence="3" id="KW-0238">DNA-binding</keyword>
<evidence type="ECO:0000256" key="5">
    <source>
        <dbReference type="ARBA" id="ARBA00023163"/>
    </source>
</evidence>
<organism evidence="10 12">
    <name type="scientific">Punica granatum</name>
    <name type="common">Pomegranate</name>
    <dbReference type="NCBI Taxonomy" id="22663"/>
    <lineage>
        <taxon>Eukaryota</taxon>
        <taxon>Viridiplantae</taxon>
        <taxon>Streptophyta</taxon>
        <taxon>Embryophyta</taxon>
        <taxon>Tracheophyta</taxon>
        <taxon>Spermatophyta</taxon>
        <taxon>Magnoliopsida</taxon>
        <taxon>eudicotyledons</taxon>
        <taxon>Gunneridae</taxon>
        <taxon>Pentapetalae</taxon>
        <taxon>rosids</taxon>
        <taxon>malvids</taxon>
        <taxon>Myrtales</taxon>
        <taxon>Lythraceae</taxon>
        <taxon>Punica</taxon>
    </lineage>
</organism>
<dbReference type="GO" id="GO:0003677">
    <property type="term" value="F:DNA binding"/>
    <property type="evidence" value="ECO:0007669"/>
    <property type="project" value="UniProtKB-KW"/>
</dbReference>
<dbReference type="PRINTS" id="PR00367">
    <property type="entry name" value="ETHRSPELEMNT"/>
</dbReference>
<dbReference type="GeneID" id="116215842"/>
<dbReference type="GO" id="GO:0005634">
    <property type="term" value="C:nucleus"/>
    <property type="evidence" value="ECO:0007669"/>
    <property type="project" value="UniProtKB-SubCell"/>
</dbReference>
<dbReference type="InterPro" id="IPR051032">
    <property type="entry name" value="AP2/ERF_TF_ERF_subfamily"/>
</dbReference>
<dbReference type="Proteomes" id="UP000197138">
    <property type="component" value="Unassembled WGS sequence"/>
</dbReference>
<keyword evidence="4" id="KW-0010">Activator</keyword>
<protein>
    <recommendedName>
        <fullName evidence="9">AP2/ERF domain-containing protein</fullName>
    </recommendedName>
</protein>
<reference evidence="12" key="1">
    <citation type="journal article" date="2017" name="Plant J.">
        <title>The pomegranate (Punica granatum L.) genome and the genomics of punicalagin biosynthesis.</title>
        <authorList>
            <person name="Qin G."/>
            <person name="Xu C."/>
            <person name="Ming R."/>
            <person name="Tang H."/>
            <person name="Guyot R."/>
            <person name="Kramer E.M."/>
            <person name="Hu Y."/>
            <person name="Yi X."/>
            <person name="Qi Y."/>
            <person name="Xu X."/>
            <person name="Gao Z."/>
            <person name="Pan H."/>
            <person name="Jian J."/>
            <person name="Tian Y."/>
            <person name="Yue Z."/>
            <person name="Xu Y."/>
        </authorList>
    </citation>
    <scope>NUCLEOTIDE SEQUENCE [LARGE SCALE GENOMIC DNA]</scope>
    <source>
        <strain evidence="12">cv. Dabenzi</strain>
    </source>
</reference>
<comment type="caution">
    <text evidence="10">The sequence shown here is derived from an EMBL/GenBank/DDBJ whole genome shotgun (WGS) entry which is preliminary data.</text>
</comment>
<dbReference type="STRING" id="22663.A0A218XH97"/>
<keyword evidence="5" id="KW-0804">Transcription</keyword>
<dbReference type="SUPFAM" id="SSF54171">
    <property type="entry name" value="DNA-binding domain"/>
    <property type="match status" value="1"/>
</dbReference>
<evidence type="ECO:0000256" key="7">
    <source>
        <dbReference type="ARBA" id="ARBA00024343"/>
    </source>
</evidence>
<proteinExistence type="inferred from homology"/>
<comment type="similarity">
    <text evidence="7">Belongs to the AP2/ERF transcription factor family. ERF subfamily.</text>
</comment>
<name>A0A218XH97_PUNGR</name>
<dbReference type="InterPro" id="IPR036955">
    <property type="entry name" value="AP2/ERF_dom_sf"/>
</dbReference>
<evidence type="ECO:0000313" key="10">
    <source>
        <dbReference type="EMBL" id="OWM84059.1"/>
    </source>
</evidence>
<feature type="compositionally biased region" description="Low complexity" evidence="8">
    <location>
        <begin position="133"/>
        <end position="153"/>
    </location>
</feature>
<dbReference type="InterPro" id="IPR016177">
    <property type="entry name" value="DNA-bd_dom_sf"/>
</dbReference>
<evidence type="ECO:0000313" key="12">
    <source>
        <dbReference type="Proteomes" id="UP000197138"/>
    </source>
</evidence>
<dbReference type="FunFam" id="3.30.730.10:FF:000001">
    <property type="entry name" value="Ethylene-responsive transcription factor 2"/>
    <property type="match status" value="1"/>
</dbReference>
<dbReference type="CDD" id="cd00018">
    <property type="entry name" value="AP2"/>
    <property type="match status" value="1"/>
</dbReference>
<keyword evidence="2" id="KW-0805">Transcription regulation</keyword>
<evidence type="ECO:0000256" key="1">
    <source>
        <dbReference type="ARBA" id="ARBA00004123"/>
    </source>
</evidence>
<dbReference type="SMART" id="SM00380">
    <property type="entry name" value="AP2"/>
    <property type="match status" value="1"/>
</dbReference>
<evidence type="ECO:0000313" key="11">
    <source>
        <dbReference type="EMBL" id="PKI76048.1"/>
    </source>
</evidence>
<dbReference type="PANTHER" id="PTHR31985">
    <property type="entry name" value="ETHYLENE-RESPONSIVE TRANSCRIPTION FACTOR ERF042-RELATED"/>
    <property type="match status" value="1"/>
</dbReference>
<dbReference type="EMBL" id="MTKT01001802">
    <property type="protein sequence ID" value="OWM84059.1"/>
    <property type="molecule type" value="Genomic_DNA"/>
</dbReference>
<reference evidence="10" key="2">
    <citation type="submission" date="2017-06" db="EMBL/GenBank/DDBJ databases">
        <title>The pomegranate genome and the genomics of punicalagin biosynthesis.</title>
        <authorList>
            <person name="Xu C."/>
        </authorList>
    </citation>
    <scope>NUCLEOTIDE SEQUENCE [LARGE SCALE GENOMIC DNA]</scope>
    <source>
        <tissue evidence="10">Fresh leaf</tissue>
    </source>
</reference>
<keyword evidence="13" id="KW-1185">Reference proteome</keyword>
<evidence type="ECO:0000256" key="4">
    <source>
        <dbReference type="ARBA" id="ARBA00023159"/>
    </source>
</evidence>
<dbReference type="GO" id="GO:0003700">
    <property type="term" value="F:DNA-binding transcription factor activity"/>
    <property type="evidence" value="ECO:0007669"/>
    <property type="project" value="InterPro"/>
</dbReference>
<gene>
    <name evidence="10" type="ORF">CDL15_Pgr009306</name>
    <name evidence="11" type="ORF">CRG98_003598</name>
</gene>
<reference evidence="11 13" key="3">
    <citation type="submission" date="2017-11" db="EMBL/GenBank/DDBJ databases">
        <title>De-novo sequencing of pomegranate (Punica granatum L.) genome.</title>
        <authorList>
            <person name="Akparov Z."/>
            <person name="Amiraslanov A."/>
            <person name="Hajiyeva S."/>
            <person name="Abbasov M."/>
            <person name="Kaur K."/>
            <person name="Hamwieh A."/>
            <person name="Solovyev V."/>
            <person name="Salamov A."/>
            <person name="Braich B."/>
            <person name="Kosarev P."/>
            <person name="Mahmoud A."/>
            <person name="Hajiyev E."/>
            <person name="Babayeva S."/>
            <person name="Izzatullayeva V."/>
            <person name="Mammadov A."/>
            <person name="Mammadov A."/>
            <person name="Sharifova S."/>
            <person name="Ojaghi J."/>
            <person name="Eynullazada K."/>
            <person name="Bayramov B."/>
            <person name="Abdulazimova A."/>
            <person name="Shahmuradov I."/>
        </authorList>
    </citation>
    <scope>NUCLEOTIDE SEQUENCE [LARGE SCALE GENOMIC DNA]</scope>
    <source>
        <strain evidence="11">AG2017</strain>
        <strain evidence="13">cv. AG2017</strain>
        <tissue evidence="11">Leaf</tissue>
    </source>
</reference>
<dbReference type="Proteomes" id="UP000233551">
    <property type="component" value="Unassembled WGS sequence"/>
</dbReference>
<dbReference type="Gene3D" id="3.30.730.10">
    <property type="entry name" value="AP2/ERF domain"/>
    <property type="match status" value="1"/>
</dbReference>
<sequence length="222" mass="24745">MVKRAIGKLLSQSSEERRDTDFKYKGVRKRKWGKWVSEIRLPNSRDRIWLGSYDSADQAARAFDAAQVCLRGPSARLNFPGSSPAIPSGPLTHEEIQSIAARFANSGIPAEPPMPEASLGSVSEESSEESRAQSESGQIFPDSPSDSISIGSSQVDSTGRSFMDFLVDLDRGSESYKPLDYGIFPGFDDFTDDYYTQTIPITEFGEEKFDDFSGQEFFLWDY</sequence>
<dbReference type="Pfam" id="PF00847">
    <property type="entry name" value="AP2"/>
    <property type="match status" value="1"/>
</dbReference>
<evidence type="ECO:0000313" key="13">
    <source>
        <dbReference type="Proteomes" id="UP000233551"/>
    </source>
</evidence>
<keyword evidence="6" id="KW-0539">Nucleus</keyword>
<dbReference type="PROSITE" id="PS51032">
    <property type="entry name" value="AP2_ERF"/>
    <property type="match status" value="1"/>
</dbReference>
<evidence type="ECO:0000256" key="6">
    <source>
        <dbReference type="ARBA" id="ARBA00023242"/>
    </source>
</evidence>
<feature type="domain" description="AP2/ERF" evidence="9">
    <location>
        <begin position="23"/>
        <end position="80"/>
    </location>
</feature>
<accession>A0A218XH97</accession>